<dbReference type="Proteomes" id="UP000823775">
    <property type="component" value="Unassembled WGS sequence"/>
</dbReference>
<feature type="region of interest" description="Disordered" evidence="1">
    <location>
        <begin position="85"/>
        <end position="106"/>
    </location>
</feature>
<gene>
    <name evidence="2" type="ORF">HAX54_035099</name>
</gene>
<proteinExistence type="predicted"/>
<name>A0ABS8SEX5_DATST</name>
<protein>
    <submittedName>
        <fullName evidence="2">Uncharacterized protein</fullName>
    </submittedName>
</protein>
<reference evidence="2 3" key="1">
    <citation type="journal article" date="2021" name="BMC Genomics">
        <title>Datura genome reveals duplications of psychoactive alkaloid biosynthetic genes and high mutation rate following tissue culture.</title>
        <authorList>
            <person name="Rajewski A."/>
            <person name="Carter-House D."/>
            <person name="Stajich J."/>
            <person name="Litt A."/>
        </authorList>
    </citation>
    <scope>NUCLEOTIDE SEQUENCE [LARGE SCALE GENOMIC DNA]</scope>
    <source>
        <strain evidence="2">AR-01</strain>
    </source>
</reference>
<dbReference type="EMBL" id="JACEIK010000456">
    <property type="protein sequence ID" value="MCD7457451.1"/>
    <property type="molecule type" value="Genomic_DNA"/>
</dbReference>
<evidence type="ECO:0000313" key="2">
    <source>
        <dbReference type="EMBL" id="MCD7457451.1"/>
    </source>
</evidence>
<sequence>MEHLSSTELRDMRKFQIEIETRQVCINTVAPAPLPLFSLAGSELSFAGISKMPMAKLVYTFTPNKDSDSAMEGILRSNGVSQGLQPIDYQSGDGASPGLQSRDFSNGRGVHLPLHQSFQACDDRSLGEHSRDIPGGNDISQQYQYLMDLIGH</sequence>
<accession>A0ABS8SEX5</accession>
<comment type="caution">
    <text evidence="2">The sequence shown here is derived from an EMBL/GenBank/DDBJ whole genome shotgun (WGS) entry which is preliminary data.</text>
</comment>
<keyword evidence="3" id="KW-1185">Reference proteome</keyword>
<evidence type="ECO:0000256" key="1">
    <source>
        <dbReference type="SAM" id="MobiDB-lite"/>
    </source>
</evidence>
<organism evidence="2 3">
    <name type="scientific">Datura stramonium</name>
    <name type="common">Jimsonweed</name>
    <name type="synonym">Common thornapple</name>
    <dbReference type="NCBI Taxonomy" id="4076"/>
    <lineage>
        <taxon>Eukaryota</taxon>
        <taxon>Viridiplantae</taxon>
        <taxon>Streptophyta</taxon>
        <taxon>Embryophyta</taxon>
        <taxon>Tracheophyta</taxon>
        <taxon>Spermatophyta</taxon>
        <taxon>Magnoliopsida</taxon>
        <taxon>eudicotyledons</taxon>
        <taxon>Gunneridae</taxon>
        <taxon>Pentapetalae</taxon>
        <taxon>asterids</taxon>
        <taxon>lamiids</taxon>
        <taxon>Solanales</taxon>
        <taxon>Solanaceae</taxon>
        <taxon>Solanoideae</taxon>
        <taxon>Datureae</taxon>
        <taxon>Datura</taxon>
    </lineage>
</organism>
<evidence type="ECO:0000313" key="3">
    <source>
        <dbReference type="Proteomes" id="UP000823775"/>
    </source>
</evidence>